<gene>
    <name evidence="3" type="ORF">LWI29_019379</name>
</gene>
<dbReference type="InterPro" id="IPR005162">
    <property type="entry name" value="Retrotrans_gag_dom"/>
</dbReference>
<reference evidence="3" key="2">
    <citation type="submission" date="2023-06" db="EMBL/GenBank/DDBJ databases">
        <authorList>
            <person name="Swenson N.G."/>
            <person name="Wegrzyn J.L."/>
            <person name="Mcevoy S.L."/>
        </authorList>
    </citation>
    <scope>NUCLEOTIDE SEQUENCE</scope>
    <source>
        <strain evidence="3">NS2018</strain>
        <tissue evidence="3">Leaf</tissue>
    </source>
</reference>
<sequence>MSEGQKVRFAKLRLVGSAKKYWQGIQKQLEHLGQEPITLWAEMKLRLKEKYLPPSYKNLLLDQLLNLKQASSSVTDYLTRFEDLRVRCEIKEEPCVATARFINGLKFKIKREVNVHSVTTLEEAYHKALEFETYFSSPPRRRSTPFENFQPPQSTSLESASSLPRAPQGIKSFKPGSNPSSSSQIECFNCHAKGHIASCCLTSTLALTEELDTPPINEHDVEIVEPLEDYDDLGLDNLVGHNVGLLGVIRCIPTHEFDSESLSFGPTLSLQKLSAHPIGLGSTAYLLNLPTNLTIASMTMAVLYFIRGTFEPPWGVCDVSTYLAFSIAALAIHICDFYWKEVIKWCEDFLNDFNNLILGNKVCNWVPPKEGMYKANCATSVDKIRGRIGFGVVIRNCNEDVMASCAHMEKANLRLKSAKLTAMYKSILFSSDCGLAPFPLRQMRLMLLNGLWMAITESRITV</sequence>
<proteinExistence type="predicted"/>
<dbReference type="PANTHER" id="PTHR35046:SF9">
    <property type="entry name" value="RNA-DIRECTED DNA POLYMERASE"/>
    <property type="match status" value="1"/>
</dbReference>
<organism evidence="3 4">
    <name type="scientific">Acer saccharum</name>
    <name type="common">Sugar maple</name>
    <dbReference type="NCBI Taxonomy" id="4024"/>
    <lineage>
        <taxon>Eukaryota</taxon>
        <taxon>Viridiplantae</taxon>
        <taxon>Streptophyta</taxon>
        <taxon>Embryophyta</taxon>
        <taxon>Tracheophyta</taxon>
        <taxon>Spermatophyta</taxon>
        <taxon>Magnoliopsida</taxon>
        <taxon>eudicotyledons</taxon>
        <taxon>Gunneridae</taxon>
        <taxon>Pentapetalae</taxon>
        <taxon>rosids</taxon>
        <taxon>malvids</taxon>
        <taxon>Sapindales</taxon>
        <taxon>Sapindaceae</taxon>
        <taxon>Hippocastanoideae</taxon>
        <taxon>Acereae</taxon>
        <taxon>Acer</taxon>
    </lineage>
</organism>
<feature type="region of interest" description="Disordered" evidence="1">
    <location>
        <begin position="136"/>
        <end position="177"/>
    </location>
</feature>
<feature type="domain" description="Retrotransposon gag" evidence="2">
    <location>
        <begin position="9"/>
        <end position="106"/>
    </location>
</feature>
<evidence type="ECO:0000259" key="2">
    <source>
        <dbReference type="Pfam" id="PF03732"/>
    </source>
</evidence>
<dbReference type="EMBL" id="JAUESC010000004">
    <property type="protein sequence ID" value="KAK0596825.1"/>
    <property type="molecule type" value="Genomic_DNA"/>
</dbReference>
<protein>
    <recommendedName>
        <fullName evidence="2">Retrotransposon gag domain-containing protein</fullName>
    </recommendedName>
</protein>
<evidence type="ECO:0000256" key="1">
    <source>
        <dbReference type="SAM" id="MobiDB-lite"/>
    </source>
</evidence>
<dbReference type="PANTHER" id="PTHR35046">
    <property type="entry name" value="ZINC KNUCKLE (CCHC-TYPE) FAMILY PROTEIN"/>
    <property type="match status" value="1"/>
</dbReference>
<reference evidence="3" key="1">
    <citation type="journal article" date="2022" name="Plant J.">
        <title>Strategies of tolerance reflected in two North American maple genomes.</title>
        <authorList>
            <person name="McEvoy S.L."/>
            <person name="Sezen U.U."/>
            <person name="Trouern-Trend A."/>
            <person name="McMahon S.M."/>
            <person name="Schaberg P.G."/>
            <person name="Yang J."/>
            <person name="Wegrzyn J.L."/>
            <person name="Swenson N.G."/>
        </authorList>
    </citation>
    <scope>NUCLEOTIDE SEQUENCE</scope>
    <source>
        <strain evidence="3">NS2018</strain>
    </source>
</reference>
<accession>A0AA39ST71</accession>
<name>A0AA39ST71_ACESA</name>
<keyword evidence="4" id="KW-1185">Reference proteome</keyword>
<comment type="caution">
    <text evidence="3">The sequence shown here is derived from an EMBL/GenBank/DDBJ whole genome shotgun (WGS) entry which is preliminary data.</text>
</comment>
<dbReference type="Pfam" id="PF03732">
    <property type="entry name" value="Retrotrans_gag"/>
    <property type="match status" value="1"/>
</dbReference>
<dbReference type="AlphaFoldDB" id="A0AA39ST71"/>
<evidence type="ECO:0000313" key="3">
    <source>
        <dbReference type="EMBL" id="KAK0596825.1"/>
    </source>
</evidence>
<dbReference type="Proteomes" id="UP001168877">
    <property type="component" value="Unassembled WGS sequence"/>
</dbReference>
<feature type="compositionally biased region" description="Polar residues" evidence="1">
    <location>
        <begin position="145"/>
        <end position="162"/>
    </location>
</feature>
<evidence type="ECO:0000313" key="4">
    <source>
        <dbReference type="Proteomes" id="UP001168877"/>
    </source>
</evidence>